<feature type="binding site" evidence="5">
    <location>
        <position position="151"/>
    </location>
    <ligand>
        <name>Zn(2+)</name>
        <dbReference type="ChEBI" id="CHEBI:29105"/>
        <note>structural</note>
    </ligand>
</feature>
<feature type="binding site" evidence="5">
    <location>
        <position position="125"/>
    </location>
    <ligand>
        <name>ATP</name>
        <dbReference type="ChEBI" id="CHEBI:30616"/>
    </ligand>
</feature>
<feature type="binding site" evidence="5">
    <location>
        <position position="158"/>
    </location>
    <ligand>
        <name>AMP</name>
        <dbReference type="ChEBI" id="CHEBI:456215"/>
    </ligand>
</feature>
<dbReference type="GO" id="GO:0005524">
    <property type="term" value="F:ATP binding"/>
    <property type="evidence" value="ECO:0007669"/>
    <property type="project" value="UniProtKB-UniRule"/>
</dbReference>
<reference evidence="10" key="1">
    <citation type="submission" date="2016-06" db="EMBL/GenBank/DDBJ databases">
        <authorList>
            <person name="Varghese N."/>
            <person name="Submissions Spin"/>
        </authorList>
    </citation>
    <scope>NUCLEOTIDE SEQUENCE [LARGE SCALE GENOMIC DNA]</scope>
    <source>
        <strain evidence="10">DSM 45794</strain>
    </source>
</reference>
<dbReference type="RefSeq" id="WP_091575236.1">
    <property type="nucleotide sequence ID" value="NZ_FLRH01000003.1"/>
</dbReference>
<evidence type="ECO:0000256" key="1">
    <source>
        <dbReference type="ARBA" id="ARBA00022679"/>
    </source>
</evidence>
<feature type="binding site" evidence="5">
    <location>
        <position position="131"/>
    </location>
    <ligand>
        <name>Zn(2+)</name>
        <dbReference type="ChEBI" id="CHEBI:29105"/>
        <note>structural</note>
    </ligand>
</feature>
<keyword evidence="3 5" id="KW-0547">Nucleotide-binding</keyword>
<evidence type="ECO:0000313" key="10">
    <source>
        <dbReference type="Proteomes" id="UP000199558"/>
    </source>
</evidence>
<dbReference type="AlphaFoldDB" id="A0A1A9BDP2"/>
<comment type="subcellular location">
    <subcellularLocation>
        <location evidence="5 7">Cytoplasm</location>
    </subcellularLocation>
</comment>
<keyword evidence="5" id="KW-0963">Cytoplasm</keyword>
<comment type="subunit">
    <text evidence="5 7">Monomer.</text>
</comment>
<keyword evidence="10" id="KW-1185">Reference proteome</keyword>
<feature type="binding site" evidence="5">
    <location>
        <position position="148"/>
    </location>
    <ligand>
        <name>Zn(2+)</name>
        <dbReference type="ChEBI" id="CHEBI:29105"/>
        <note>structural</note>
    </ligand>
</feature>
<comment type="caution">
    <text evidence="5">Lacks conserved residue(s) required for the propagation of feature annotation.</text>
</comment>
<dbReference type="UniPathway" id="UPA00588">
    <property type="reaction ID" value="UER00649"/>
</dbReference>
<dbReference type="GO" id="GO:0044209">
    <property type="term" value="P:AMP salvage"/>
    <property type="evidence" value="ECO:0007669"/>
    <property type="project" value="UniProtKB-UniRule"/>
</dbReference>
<dbReference type="GO" id="GO:0004017">
    <property type="term" value="F:AMP kinase activity"/>
    <property type="evidence" value="ECO:0007669"/>
    <property type="project" value="UniProtKB-UniRule"/>
</dbReference>
<comment type="function">
    <text evidence="5">Catalyzes the reversible transfer of the terminal phosphate group between ATP and AMP. Plays an important role in cellular energy homeostasis and in adenine nucleotide metabolism.</text>
</comment>
<dbReference type="SUPFAM" id="SSF52540">
    <property type="entry name" value="P-loop containing nucleoside triphosphate hydrolases"/>
    <property type="match status" value="1"/>
</dbReference>
<dbReference type="Gene3D" id="3.40.50.300">
    <property type="entry name" value="P-loop containing nucleotide triphosphate hydrolases"/>
    <property type="match status" value="1"/>
</dbReference>
<dbReference type="HAMAP" id="MF_00235">
    <property type="entry name" value="Adenylate_kinase_Adk"/>
    <property type="match status" value="1"/>
</dbReference>
<comment type="pathway">
    <text evidence="5">Purine metabolism; AMP biosynthesis via salvage pathway; AMP from ADP: step 1/1.</text>
</comment>
<sequence>MATAVARLALIGPPGAETAEVAYRLAGRLGVPSISMVDAVQSAVRTGSALGDELRRFMNAEQAPPIDLVVAIVRRRLGEPDAVDGFVFWTESPVLAVLRALETSGFHVVELVLADAEAARRLTGRRLCRGCGRVWHVESAPTQVDGVCDRCGSGLVHREDDRPPAVARQLGVHHLHSAPVLARYRFAGSLISVDAARPAEEITTELAGRLARS</sequence>
<proteinExistence type="inferred from homology"/>
<dbReference type="EMBL" id="FLRH01000003">
    <property type="protein sequence ID" value="SBT66987.1"/>
    <property type="molecule type" value="Genomic_DNA"/>
</dbReference>
<keyword evidence="4 5" id="KW-0418">Kinase</keyword>
<dbReference type="Pfam" id="PF00406">
    <property type="entry name" value="ADK"/>
    <property type="match status" value="1"/>
</dbReference>
<evidence type="ECO:0000256" key="4">
    <source>
        <dbReference type="ARBA" id="ARBA00022777"/>
    </source>
</evidence>
<dbReference type="Pfam" id="PF05191">
    <property type="entry name" value="ADK_lid"/>
    <property type="match status" value="1"/>
</dbReference>
<evidence type="ECO:0000256" key="7">
    <source>
        <dbReference type="RuleBase" id="RU003331"/>
    </source>
</evidence>
<comment type="similarity">
    <text evidence="5 6">Belongs to the adenylate kinase family.</text>
</comment>
<keyword evidence="2 5" id="KW-0545">Nucleotide biosynthesis</keyword>
<dbReference type="EC" id="2.7.4.3" evidence="5 7"/>
<comment type="catalytic activity">
    <reaction evidence="5 7">
        <text>AMP + ATP = 2 ADP</text>
        <dbReference type="Rhea" id="RHEA:12973"/>
        <dbReference type="ChEBI" id="CHEBI:30616"/>
        <dbReference type="ChEBI" id="CHEBI:456215"/>
        <dbReference type="ChEBI" id="CHEBI:456216"/>
        <dbReference type="EC" id="2.7.4.3"/>
    </reaction>
</comment>
<dbReference type="STRING" id="946078.GA0070622_4038"/>
<keyword evidence="1 5" id="KW-0808">Transferase</keyword>
<evidence type="ECO:0000256" key="3">
    <source>
        <dbReference type="ARBA" id="ARBA00022741"/>
    </source>
</evidence>
<keyword evidence="5" id="KW-0862">Zinc</keyword>
<dbReference type="GO" id="GO:0005737">
    <property type="term" value="C:cytoplasm"/>
    <property type="evidence" value="ECO:0007669"/>
    <property type="project" value="UniProtKB-SubCell"/>
</dbReference>
<evidence type="ECO:0000256" key="5">
    <source>
        <dbReference type="HAMAP-Rule" id="MF_00235"/>
    </source>
</evidence>
<dbReference type="CDD" id="cd01428">
    <property type="entry name" value="ADK"/>
    <property type="match status" value="1"/>
</dbReference>
<feature type="domain" description="Adenylate kinase active site lid" evidence="8">
    <location>
        <begin position="125"/>
        <end position="160"/>
    </location>
</feature>
<comment type="domain">
    <text evidence="5">Consists of three domains, a large central CORE domain and two small peripheral domains, NMPbind and LID, which undergo movements during catalysis. The LID domain closes over the site of phosphoryl transfer upon ATP binding. Assembling and dissambling the active center during each catalytic cycle provides an effective means to prevent ATP hydrolysis. Some bacteria have evolved a zinc-coordinating structure that stabilizes the LID domain.</text>
</comment>
<protein>
    <recommendedName>
        <fullName evidence="5 7">Adenylate kinase</fullName>
        <shortName evidence="5">AK</shortName>
        <ecNumber evidence="5 7">2.7.4.3</ecNumber>
    </recommendedName>
    <alternativeName>
        <fullName evidence="5">ATP-AMP transphosphorylase</fullName>
    </alternativeName>
    <alternativeName>
        <fullName evidence="5">ATP:AMP phosphotransferase</fullName>
    </alternativeName>
    <alternativeName>
        <fullName evidence="5">Adenylate monophosphate kinase</fullName>
    </alternativeName>
</protein>
<gene>
    <name evidence="5" type="primary">adk</name>
    <name evidence="9" type="ORF">GA0070622_4038</name>
</gene>
<evidence type="ECO:0000259" key="8">
    <source>
        <dbReference type="Pfam" id="PF05191"/>
    </source>
</evidence>
<feature type="region of interest" description="NMP" evidence="5">
    <location>
        <begin position="35"/>
        <end position="64"/>
    </location>
</feature>
<feature type="region of interest" description="LID" evidence="5">
    <location>
        <begin position="124"/>
        <end position="161"/>
    </location>
</feature>
<dbReference type="Proteomes" id="UP000199558">
    <property type="component" value="Unassembled WGS sequence"/>
</dbReference>
<feature type="binding site" evidence="5">
    <location>
        <position position="128"/>
    </location>
    <ligand>
        <name>Zn(2+)</name>
        <dbReference type="ChEBI" id="CHEBI:29105"/>
        <note>structural</note>
    </ligand>
</feature>
<dbReference type="GO" id="GO:0008270">
    <property type="term" value="F:zinc ion binding"/>
    <property type="evidence" value="ECO:0007669"/>
    <property type="project" value="UniProtKB-UniRule"/>
</dbReference>
<keyword evidence="5" id="KW-0479">Metal-binding</keyword>
<keyword evidence="5 7" id="KW-0067">ATP-binding</keyword>
<dbReference type="OrthoDB" id="9805030at2"/>
<evidence type="ECO:0000256" key="2">
    <source>
        <dbReference type="ARBA" id="ARBA00022727"/>
    </source>
</evidence>
<name>A0A1A9BDP2_9ACTN</name>
<dbReference type="PANTHER" id="PTHR23359">
    <property type="entry name" value="NUCLEOTIDE KINASE"/>
    <property type="match status" value="1"/>
</dbReference>
<evidence type="ECO:0000256" key="6">
    <source>
        <dbReference type="RuleBase" id="RU003330"/>
    </source>
</evidence>
<feature type="binding site" evidence="5">
    <location>
        <position position="197"/>
    </location>
    <ligand>
        <name>ATP</name>
        <dbReference type="ChEBI" id="CHEBI:30616"/>
    </ligand>
</feature>
<dbReference type="InterPro" id="IPR000850">
    <property type="entry name" value="Adenylat/UMP-CMP_kin"/>
</dbReference>
<dbReference type="InterPro" id="IPR027417">
    <property type="entry name" value="P-loop_NTPase"/>
</dbReference>
<evidence type="ECO:0000313" key="9">
    <source>
        <dbReference type="EMBL" id="SBT66987.1"/>
    </source>
</evidence>
<dbReference type="PRINTS" id="PR00094">
    <property type="entry name" value="ADENYLTKNASE"/>
</dbReference>
<organism evidence="9 10">
    <name type="scientific">Micromonospora sediminicola</name>
    <dbReference type="NCBI Taxonomy" id="946078"/>
    <lineage>
        <taxon>Bacteria</taxon>
        <taxon>Bacillati</taxon>
        <taxon>Actinomycetota</taxon>
        <taxon>Actinomycetes</taxon>
        <taxon>Micromonosporales</taxon>
        <taxon>Micromonosporaceae</taxon>
        <taxon>Micromonospora</taxon>
    </lineage>
</organism>
<dbReference type="InterPro" id="IPR007862">
    <property type="entry name" value="Adenylate_kinase_lid-dom"/>
</dbReference>
<accession>A0A1A9BDP2</accession>